<reference evidence="2 3" key="1">
    <citation type="journal article" date="2016" name="Curr. Microbiol.">
        <title>Characterization and Complete Genome Sequences of Three N4-Like Roseobacter Phages Isolated from the South China Sea.</title>
        <authorList>
            <person name="Li B."/>
            <person name="Zhang S."/>
            <person name="Long L."/>
            <person name="Huang S."/>
        </authorList>
    </citation>
    <scope>NUCLEOTIDE SEQUENCE [LARGE SCALE GENOMIC DNA]</scope>
</reference>
<dbReference type="EMBL" id="KU885989">
    <property type="protein sequence ID" value="ANJ20806.1"/>
    <property type="molecule type" value="Genomic_DNA"/>
</dbReference>
<accession>A0A191VYM0</accession>
<gene>
    <name evidence="2" type="ORF">RDp01_gp72</name>
</gene>
<protein>
    <submittedName>
        <fullName evidence="2">Uncharacterized protein</fullName>
    </submittedName>
</protein>
<name>A0A191VYM0_9CAUD</name>
<organism evidence="2 3">
    <name type="scientific">Roseobacter phage RD-1410W1-01</name>
    <dbReference type="NCBI Taxonomy" id="1815984"/>
    <lineage>
        <taxon>Viruses</taxon>
        <taxon>Duplodnaviria</taxon>
        <taxon>Heunggongvirae</taxon>
        <taxon>Uroviricota</taxon>
        <taxon>Caudoviricetes</taxon>
        <taxon>Schitoviridae</taxon>
        <taxon>Rhodovirinae</taxon>
        <taxon>Aoqinvirus</taxon>
        <taxon>Aoqinvirus RD1410W101</taxon>
    </lineage>
</organism>
<dbReference type="Proteomes" id="UP000259976">
    <property type="component" value="Segment"/>
</dbReference>
<evidence type="ECO:0000313" key="2">
    <source>
        <dbReference type="EMBL" id="ANJ20806.1"/>
    </source>
</evidence>
<proteinExistence type="predicted"/>
<evidence type="ECO:0000256" key="1">
    <source>
        <dbReference type="SAM" id="Coils"/>
    </source>
</evidence>
<evidence type="ECO:0000313" key="3">
    <source>
        <dbReference type="Proteomes" id="UP000259976"/>
    </source>
</evidence>
<keyword evidence="1" id="KW-0175">Coiled coil</keyword>
<feature type="coiled-coil region" evidence="1">
    <location>
        <begin position="95"/>
        <end position="122"/>
    </location>
</feature>
<keyword evidence="3" id="KW-1185">Reference proteome</keyword>
<sequence length="129" mass="14245">MDLYNASMGEEDLEAPLSHEEYAEQKATLLPAIEIGEKVKRLSENPDFVSLVMEGYFKAEPQRLASLLASGKLPERNKENCVKELDSIGRFRAFLQNFADSAANARTELANLEAAREEAILLEAGEAGE</sequence>